<dbReference type="SUPFAM" id="SSF82153">
    <property type="entry name" value="FAS1 domain"/>
    <property type="match status" value="2"/>
</dbReference>
<dbReference type="PROSITE" id="PS50213">
    <property type="entry name" value="FAS1"/>
    <property type="match status" value="1"/>
</dbReference>
<dbReference type="Gene3D" id="2.30.180.10">
    <property type="entry name" value="FAS1 domain"/>
    <property type="match status" value="2"/>
</dbReference>
<dbReference type="PANTHER" id="PTHR10900:SF77">
    <property type="entry name" value="FI19380P1"/>
    <property type="match status" value="1"/>
</dbReference>
<feature type="transmembrane region" description="Helical" evidence="2">
    <location>
        <begin position="900"/>
        <end position="924"/>
    </location>
</feature>
<keyword evidence="3" id="KW-0732">Signal</keyword>
<evidence type="ECO:0000256" key="2">
    <source>
        <dbReference type="SAM" id="Phobius"/>
    </source>
</evidence>
<dbReference type="GO" id="GO:0016236">
    <property type="term" value="P:macroautophagy"/>
    <property type="evidence" value="ECO:0007669"/>
    <property type="project" value="TreeGrafter"/>
</dbReference>
<dbReference type="InParanoid" id="G8YDZ8"/>
<keyword evidence="2" id="KW-1133">Transmembrane helix</keyword>
<gene>
    <name evidence="5" type="primary">Piso0_001297</name>
    <name evidence="5" type="ORF">GNLVRS01_PISO0I01834g</name>
</gene>
<dbReference type="FunCoup" id="G8YDZ8">
    <property type="interactions" value="38"/>
</dbReference>
<name>G8YDZ8_PICSO</name>
<dbReference type="AlphaFoldDB" id="G8YDZ8"/>
<evidence type="ECO:0000313" key="6">
    <source>
        <dbReference type="Proteomes" id="UP000005222"/>
    </source>
</evidence>
<dbReference type="OMA" id="FCSSNKR"/>
<sequence>MLTKLVNHSTILILWWYIALVVAVSRASASEGITPSASPSNVVDVLSSDVQFSYFLRQLQRNGMIPVLNELSNYTLIAPVNSAYARKGEQEAQQEDVDGKVNDYLRYVIKQPVHLNKSIKEPIVYETYYKTDSKYYPLIISQDSSQDQLLVDGKAAIVEPNLYASNQNSYVQGTDELLDDKYSLCDILMSHSAEHSQVQGHNISFVKSLFQSTFGDTKSEVSHNTLPIDIPSSCNEFMRKSHTFFIPTDSLVEESISNLQRKYYLSISSSIDQDIELTERAVYEIKRDIVELLEYLMIGEYVGGINGSSESIKAVNGKLSYNISSEEGSGCLVLNNNVTASVPPIAYSDQVLHIFDTQRNQKADAGGFFSQLNIPLTALVPRKVLYALHYSKFLEELYFRSLGNLIDSNKVNFTLFLNPSDSDRNLDSNMIRKTPYQTHRRFNSLEQVHYHFYDEVFNTTAIEEVSTSFNVSFLTSLLCRGREIGSCFKNKVFSILDADTGTYKHVLDGDITIASPPHFAVDDSTIYILDDDLEAPESLKTTLVNLITSNGVSISPRVRFDLKTCLKTMHYLDYFKLFTLENNNKGYTIFLPCGSGRGEFTSIAKDDQDAWSSLGLYMNYLVSKPDVFKSVMQNLILEGLIYSDFASNPGDVFNATTLDNENLNITAAPVGELESMWQVNHTNLSVPLGSELFFDKGLIHLTDMVLIPDSLEITMLDLIKTTYDDSYADYNMLALLEKFPIVRDLLGLDGGNSEYSLLIPEPSSLKDFNISANFFRLHDFLQFHLISNSELTNLLTCMDEGYSENSTDSTVSLVHTNITDGVLRCVYRPKKNKYFLQHHRGDSVEALGYNRDHEVEVIAHGCSKFHKESQGPCVFLIEKPLNLEWLNKPSDNLLHVHLRIISIGVGIILGLFLMGSAIFGFLIYTEKFGHNHALAIPVPSSTRPPHSHEQNISRMHASGEVGTINDGNYGVESNSPFSETSSLLRGGANPNPRYTENNSSVTAPVLIRQASTKPYERNHGLPNMV</sequence>
<dbReference type="eggNOG" id="KOG1437">
    <property type="taxonomic scope" value="Eukaryota"/>
</dbReference>
<keyword evidence="2" id="KW-0472">Membrane</keyword>
<dbReference type="GO" id="GO:0000329">
    <property type="term" value="C:fungal-type vacuole membrane"/>
    <property type="evidence" value="ECO:0007669"/>
    <property type="project" value="TreeGrafter"/>
</dbReference>
<protein>
    <submittedName>
        <fullName evidence="5">Piso0_001297 protein</fullName>
    </submittedName>
</protein>
<evidence type="ECO:0000259" key="4">
    <source>
        <dbReference type="PROSITE" id="PS50213"/>
    </source>
</evidence>
<keyword evidence="6" id="KW-1185">Reference proteome</keyword>
<dbReference type="Pfam" id="PF02469">
    <property type="entry name" value="Fasciclin"/>
    <property type="match status" value="1"/>
</dbReference>
<dbReference type="EMBL" id="FO082051">
    <property type="protein sequence ID" value="CCE81397.1"/>
    <property type="molecule type" value="Genomic_DNA"/>
</dbReference>
<reference evidence="5 6" key="1">
    <citation type="journal article" date="2012" name="G3 (Bethesda)">
        <title>Pichia sorbitophila, an interspecies yeast hybrid reveals early steps of genome resolution following polyploidization.</title>
        <authorList>
            <person name="Leh Louis V."/>
            <person name="Despons L."/>
            <person name="Friedrich A."/>
            <person name="Martin T."/>
            <person name="Durrens P."/>
            <person name="Casaregola S."/>
            <person name="Neuveglise C."/>
            <person name="Fairhead C."/>
            <person name="Marck C."/>
            <person name="Cruz J.A."/>
            <person name="Straub M.L."/>
            <person name="Kugler V."/>
            <person name="Sacerdot C."/>
            <person name="Uzunov Z."/>
            <person name="Thierry A."/>
            <person name="Weiss S."/>
            <person name="Bleykasten C."/>
            <person name="De Montigny J."/>
            <person name="Jacques N."/>
            <person name="Jung P."/>
            <person name="Lemaire M."/>
            <person name="Mallet S."/>
            <person name="Morel G."/>
            <person name="Richard G.F."/>
            <person name="Sarkar A."/>
            <person name="Savel G."/>
            <person name="Schacherer J."/>
            <person name="Seret M.L."/>
            <person name="Talla E."/>
            <person name="Samson G."/>
            <person name="Jubin C."/>
            <person name="Poulain J."/>
            <person name="Vacherie B."/>
            <person name="Barbe V."/>
            <person name="Pelletier E."/>
            <person name="Sherman D.J."/>
            <person name="Westhof E."/>
            <person name="Weissenbach J."/>
            <person name="Baret P.V."/>
            <person name="Wincker P."/>
            <person name="Gaillardin C."/>
            <person name="Dujon B."/>
            <person name="Souciet J.L."/>
        </authorList>
    </citation>
    <scope>NUCLEOTIDE SEQUENCE [LARGE SCALE GENOMIC DNA]</scope>
    <source>
        <strain evidence="6">ATCC MYA-4447 / BCRC 22081 / CBS 7064 / NBRC 10061 / NRRL Y-12695</strain>
    </source>
</reference>
<dbReference type="PANTHER" id="PTHR10900">
    <property type="entry name" value="PERIOSTIN-RELATED"/>
    <property type="match status" value="1"/>
</dbReference>
<dbReference type="InterPro" id="IPR000782">
    <property type="entry name" value="FAS1_domain"/>
</dbReference>
<dbReference type="InterPro" id="IPR036378">
    <property type="entry name" value="FAS1_dom_sf"/>
</dbReference>
<feature type="compositionally biased region" description="Polar residues" evidence="1">
    <location>
        <begin position="971"/>
        <end position="983"/>
    </location>
</feature>
<dbReference type="HOGENOM" id="CLU_008441_0_0_1"/>
<dbReference type="STRING" id="559304.G8YDZ8"/>
<evidence type="ECO:0000256" key="1">
    <source>
        <dbReference type="SAM" id="MobiDB-lite"/>
    </source>
</evidence>
<feature type="signal peptide" evidence="3">
    <location>
        <begin position="1"/>
        <end position="23"/>
    </location>
</feature>
<proteinExistence type="predicted"/>
<feature type="region of interest" description="Disordered" evidence="1">
    <location>
        <begin position="969"/>
        <end position="998"/>
    </location>
</feature>
<feature type="domain" description="FAS1" evidence="4">
    <location>
        <begin position="39"/>
        <end position="182"/>
    </location>
</feature>
<organism evidence="5 6">
    <name type="scientific">Pichia sorbitophila (strain ATCC MYA-4447 / BCRC 22081 / CBS 7064 / NBRC 10061 / NRRL Y-12695)</name>
    <name type="common">Hybrid yeast</name>
    <dbReference type="NCBI Taxonomy" id="559304"/>
    <lineage>
        <taxon>Eukaryota</taxon>
        <taxon>Fungi</taxon>
        <taxon>Dikarya</taxon>
        <taxon>Ascomycota</taxon>
        <taxon>Saccharomycotina</taxon>
        <taxon>Pichiomycetes</taxon>
        <taxon>Debaryomycetaceae</taxon>
        <taxon>Millerozyma</taxon>
    </lineage>
</organism>
<dbReference type="OrthoDB" id="286301at2759"/>
<evidence type="ECO:0000313" key="5">
    <source>
        <dbReference type="EMBL" id="CCE81397.1"/>
    </source>
</evidence>
<dbReference type="InterPro" id="IPR050904">
    <property type="entry name" value="Adhesion/Biosynth-related"/>
</dbReference>
<dbReference type="Proteomes" id="UP000005222">
    <property type="component" value="Chromosome I"/>
</dbReference>
<accession>G8YDZ8</accession>
<feature type="chain" id="PRO_5003519107" evidence="3">
    <location>
        <begin position="24"/>
        <end position="1025"/>
    </location>
</feature>
<keyword evidence="2" id="KW-0812">Transmembrane</keyword>
<evidence type="ECO:0000256" key="3">
    <source>
        <dbReference type="SAM" id="SignalP"/>
    </source>
</evidence>